<dbReference type="RefSeq" id="WP_224043397.1">
    <property type="nucleotide sequence ID" value="NZ_CAJZAH010000004.1"/>
</dbReference>
<reference evidence="2 3" key="1">
    <citation type="submission" date="2021-08" db="EMBL/GenBank/DDBJ databases">
        <authorList>
            <person name="Peeters C."/>
        </authorList>
    </citation>
    <scope>NUCLEOTIDE SEQUENCE [LARGE SCALE GENOMIC DNA]</scope>
    <source>
        <strain evidence="2 3">LMG 21510</strain>
    </source>
</reference>
<feature type="region of interest" description="Disordered" evidence="1">
    <location>
        <begin position="278"/>
        <end position="299"/>
    </location>
</feature>
<comment type="caution">
    <text evidence="2">The sequence shown here is derived from an EMBL/GenBank/DDBJ whole genome shotgun (WGS) entry which is preliminary data.</text>
</comment>
<evidence type="ECO:0000313" key="2">
    <source>
        <dbReference type="EMBL" id="CAG9179468.1"/>
    </source>
</evidence>
<proteinExistence type="predicted"/>
<protein>
    <submittedName>
        <fullName evidence="2">Uncharacterized protein</fullName>
    </submittedName>
</protein>
<dbReference type="EMBL" id="CAJZAH010000004">
    <property type="protein sequence ID" value="CAG9179468.1"/>
    <property type="molecule type" value="Genomic_DNA"/>
</dbReference>
<accession>A0ABN7Z2P8</accession>
<keyword evidence="3" id="KW-1185">Reference proteome</keyword>
<gene>
    <name evidence="2" type="ORF">LMG21510_03785</name>
</gene>
<evidence type="ECO:0000313" key="3">
    <source>
        <dbReference type="Proteomes" id="UP000721236"/>
    </source>
</evidence>
<feature type="compositionally biased region" description="Acidic residues" evidence="1">
    <location>
        <begin position="280"/>
        <end position="297"/>
    </location>
</feature>
<sequence>MREPKAVRDDFGQSPRFLTQNATMYLFQPYPGDVRTSQVSSHTTDWLAGLVTVEGGHADRPQETKTNAADSVDQAAARPPWLCKAHEYLDIARRLAGELAPAPAAAGPQPAEAGAMALALRECEAGFDNIETAMARLDRLREAVPALASGPRAFRMFDHVQRRHEAALKQACSRTFEALGGLQTAIGDAARHHNAEAPAGTAGPVVPALHALHQVIAAAKGLVAMIMAALMAPDRLGHHPPANGPATSAPATSDVEHAAAALREVRQQCADMRAALLDAEPGDDPDFGSAPDDEPEAGDANRKIRSFFAMFELVNLIDDAPPPGKPSPQELRLRATKLPVPAHMTMELAQALEATIARYPRAQQEALQQLYALAFPERAAAAPAPDAAPVLTDPPADEPVPAAVVVDEPAPEALAEPASRSWRDAARAYLPLVALALLYRTMSMM</sequence>
<evidence type="ECO:0000256" key="1">
    <source>
        <dbReference type="SAM" id="MobiDB-lite"/>
    </source>
</evidence>
<dbReference type="Proteomes" id="UP000721236">
    <property type="component" value="Unassembled WGS sequence"/>
</dbReference>
<organism evidence="2 3">
    <name type="scientific">Cupriavidus respiraculi</name>
    <dbReference type="NCBI Taxonomy" id="195930"/>
    <lineage>
        <taxon>Bacteria</taxon>
        <taxon>Pseudomonadati</taxon>
        <taxon>Pseudomonadota</taxon>
        <taxon>Betaproteobacteria</taxon>
        <taxon>Burkholderiales</taxon>
        <taxon>Burkholderiaceae</taxon>
        <taxon>Cupriavidus</taxon>
    </lineage>
</organism>
<name>A0ABN7Z2P8_9BURK</name>